<feature type="transmembrane region" description="Helical" evidence="1">
    <location>
        <begin position="294"/>
        <end position="314"/>
    </location>
</feature>
<proteinExistence type="predicted"/>
<evidence type="ECO:0000256" key="1">
    <source>
        <dbReference type="SAM" id="Phobius"/>
    </source>
</evidence>
<keyword evidence="1" id="KW-1133">Transmembrane helix</keyword>
<evidence type="ECO:0000313" key="2">
    <source>
        <dbReference type="EMBL" id="EWC43653.1"/>
    </source>
</evidence>
<keyword evidence="1" id="KW-0472">Membrane</keyword>
<sequence length="402" mass="44469">MAPVEAQAQAKKPGSPEWTESLNANSVQLIAMLVSDAGIAADQPQWWNGSPLGCLLIGVQPRGGWQILQRSVQWGQDGWAASFGVSCPSNILYQYFSCSIRNRIEVWNSDYFYSPTVPHEPINTADDSSSLLSSATTSTVSIPLAAAHRRGSEPIPLPRSHSLSIKKSPTVRVTPVRASTDLSIRSHPSHKKTPPKIGLWHHFMVDGTREFDMFRPSKLVDGSRGGNGFMCELLCPKDGATYTIDEQAYMQYLSVVLVAMALVKEENLHVWDKIMRVDLQVDTKLGRVFLPLRISLALFNILTIGLAALTAYSMFRDNLFGKGLPFVVQIASFCAWAFGAVGLLMIGGNPRVEMVKTEIPEHIRFRIEDEIERAASSGFNEGREVSYSERQFIKLRKSARGG</sequence>
<feature type="transmembrane region" description="Helical" evidence="1">
    <location>
        <begin position="326"/>
        <end position="346"/>
    </location>
</feature>
<gene>
    <name evidence="2" type="ORF">DRE_01540</name>
</gene>
<protein>
    <submittedName>
        <fullName evidence="2">Uncharacterized protein</fullName>
    </submittedName>
</protein>
<keyword evidence="1" id="KW-0812">Transmembrane</keyword>
<accession>W7HUY8</accession>
<dbReference type="HOGENOM" id="CLU_041589_0_0_1"/>
<dbReference type="EMBL" id="KI966457">
    <property type="protein sequence ID" value="EWC43653.1"/>
    <property type="molecule type" value="Genomic_DNA"/>
</dbReference>
<dbReference type="Proteomes" id="UP000024837">
    <property type="component" value="Unassembled WGS sequence"/>
</dbReference>
<dbReference type="AlphaFoldDB" id="W7HUY8"/>
<name>W7HUY8_9PEZI</name>
<dbReference type="OrthoDB" id="2898697at2759"/>
<evidence type="ECO:0000313" key="3">
    <source>
        <dbReference type="Proteomes" id="UP000024837"/>
    </source>
</evidence>
<organism evidence="2 3">
    <name type="scientific">Drechslerella stenobrocha 248</name>
    <dbReference type="NCBI Taxonomy" id="1043628"/>
    <lineage>
        <taxon>Eukaryota</taxon>
        <taxon>Fungi</taxon>
        <taxon>Dikarya</taxon>
        <taxon>Ascomycota</taxon>
        <taxon>Pezizomycotina</taxon>
        <taxon>Orbiliomycetes</taxon>
        <taxon>Orbiliales</taxon>
        <taxon>Orbiliaceae</taxon>
        <taxon>Drechslerella</taxon>
    </lineage>
</organism>
<keyword evidence="3" id="KW-1185">Reference proteome</keyword>
<reference evidence="2 3" key="1">
    <citation type="submission" date="2013-05" db="EMBL/GenBank/DDBJ databases">
        <title>Drechslerella stenobrocha genome reveals carnivorous origination and mechanical trapping mechanism of predatory fungi.</title>
        <authorList>
            <person name="Liu X."/>
            <person name="Zhang W."/>
            <person name="Liu K."/>
        </authorList>
    </citation>
    <scope>NUCLEOTIDE SEQUENCE [LARGE SCALE GENOMIC DNA]</scope>
    <source>
        <strain evidence="2 3">248</strain>
    </source>
</reference>